<dbReference type="InterPro" id="IPR052410">
    <property type="entry name" value="DRC5"/>
</dbReference>
<dbReference type="Pfam" id="PF13516">
    <property type="entry name" value="LRR_6"/>
    <property type="match status" value="10"/>
</dbReference>
<dbReference type="SMART" id="SM00368">
    <property type="entry name" value="LRR_RI"/>
    <property type="match status" value="11"/>
</dbReference>
<keyword evidence="2" id="KW-0963">Cytoplasm</keyword>
<dbReference type="AlphaFoldDB" id="A0A8S2N2N8"/>
<name>A0A8S2N2N8_9BILA</name>
<dbReference type="Gene3D" id="3.80.10.10">
    <property type="entry name" value="Ribonuclease Inhibitor"/>
    <property type="match status" value="4"/>
</dbReference>
<comment type="subcellular location">
    <subcellularLocation>
        <location evidence="1">Cytoplasm</location>
        <location evidence="1">Cytoskeleton</location>
    </subcellularLocation>
</comment>
<evidence type="ECO:0000313" key="5">
    <source>
        <dbReference type="EMBL" id="CAF3984613.1"/>
    </source>
</evidence>
<sequence>MASAYEHLAHDWSRFADIVEESRDTFSQLQGYEIMPLVSLETATDPLIPYVPEIAHMVDAVRRNLIEPKDGLTNDESASIMLYSMQWIPKECSFYHALNKTLGDINREKLILPWLLYLRLFMTALAKIPLTSGEQVYRGIKKDLRQYYRIEFEVISTLDTGHALYTIQLKEIQNRFPHAPPILPAHATTIAKKTCHINEKMEPASQASTMQKEESQKQEHSSDLEKKVQKLTDADVQRIIDESLVRKQCTELDMSWNKITDYGVSLIAKALKKNQTLLTLDLKGNDIDEIGAEYFADVLRHNKTLTTLNLGGDLFFGYNSIGDTGVKYIADALQQNQTLTTLDIGSNQIGDIGAEYVANALKENTTLISLNVFENQISEIGAEHLGHALKQNSTLKTLNLAINKIGIVGAQHLGDALQQNKKLAVLNLEHNQIKDVGAQHLAGALRQNSALTTLDLRQNEISDSAVEHFAVALLHNITLSTLHLQSNKIHDKGAQYFADVLGHNRAIKVPSLGGQHYLKGNAIGDAGAQYFADVLQYNKVISTSTPLFSLQHTMLCLYRTQTLTTLDLGFNEISNIGGHLLANVLLQNKISAFGTLKWTGIWRICWDYSEESVIKFSVANRQV</sequence>
<evidence type="ECO:0000256" key="1">
    <source>
        <dbReference type="ARBA" id="ARBA00004245"/>
    </source>
</evidence>
<evidence type="ECO:0000256" key="4">
    <source>
        <dbReference type="SAM" id="MobiDB-lite"/>
    </source>
</evidence>
<dbReference type="PANTHER" id="PTHR24107">
    <property type="entry name" value="YNEIN REGULATORY COMPLEX SUBUNIT 5"/>
    <property type="match status" value="1"/>
</dbReference>
<feature type="region of interest" description="Disordered" evidence="4">
    <location>
        <begin position="202"/>
        <end position="225"/>
    </location>
</feature>
<evidence type="ECO:0000256" key="2">
    <source>
        <dbReference type="ARBA" id="ARBA00022490"/>
    </source>
</evidence>
<dbReference type="PANTHER" id="PTHR24107:SF2">
    <property type="entry name" value="NLR FAMILY CARD DOMAIN CONTAINING 3"/>
    <property type="match status" value="1"/>
</dbReference>
<protein>
    <submittedName>
        <fullName evidence="5">Uncharacterized protein</fullName>
    </submittedName>
</protein>
<dbReference type="InterPro" id="IPR032675">
    <property type="entry name" value="LRR_dom_sf"/>
</dbReference>
<dbReference type="InterPro" id="IPR001611">
    <property type="entry name" value="Leu-rich_rpt"/>
</dbReference>
<feature type="compositionally biased region" description="Basic and acidic residues" evidence="4">
    <location>
        <begin position="211"/>
        <end position="225"/>
    </location>
</feature>
<accession>A0A8S2N2N8</accession>
<comment type="caution">
    <text evidence="5">The sequence shown here is derived from an EMBL/GenBank/DDBJ whole genome shotgun (WGS) entry which is preliminary data.</text>
</comment>
<dbReference type="GO" id="GO:0005856">
    <property type="term" value="C:cytoskeleton"/>
    <property type="evidence" value="ECO:0007669"/>
    <property type="project" value="UniProtKB-SubCell"/>
</dbReference>
<evidence type="ECO:0000313" key="6">
    <source>
        <dbReference type="Proteomes" id="UP000681967"/>
    </source>
</evidence>
<proteinExistence type="predicted"/>
<gene>
    <name evidence="5" type="ORF">BYL167_LOCUS12801</name>
</gene>
<reference evidence="5" key="1">
    <citation type="submission" date="2021-02" db="EMBL/GenBank/DDBJ databases">
        <authorList>
            <person name="Nowell W R."/>
        </authorList>
    </citation>
    <scope>NUCLEOTIDE SEQUENCE</scope>
</reference>
<organism evidence="5 6">
    <name type="scientific">Rotaria magnacalcarata</name>
    <dbReference type="NCBI Taxonomy" id="392030"/>
    <lineage>
        <taxon>Eukaryota</taxon>
        <taxon>Metazoa</taxon>
        <taxon>Spiralia</taxon>
        <taxon>Gnathifera</taxon>
        <taxon>Rotifera</taxon>
        <taxon>Eurotatoria</taxon>
        <taxon>Bdelloidea</taxon>
        <taxon>Philodinida</taxon>
        <taxon>Philodinidae</taxon>
        <taxon>Rotaria</taxon>
    </lineage>
</organism>
<dbReference type="SUPFAM" id="SSF52047">
    <property type="entry name" value="RNI-like"/>
    <property type="match status" value="1"/>
</dbReference>
<dbReference type="EMBL" id="CAJOBH010004292">
    <property type="protein sequence ID" value="CAF3984613.1"/>
    <property type="molecule type" value="Genomic_DNA"/>
</dbReference>
<keyword evidence="3" id="KW-0206">Cytoskeleton</keyword>
<evidence type="ECO:0000256" key="3">
    <source>
        <dbReference type="ARBA" id="ARBA00023212"/>
    </source>
</evidence>
<dbReference type="Proteomes" id="UP000681967">
    <property type="component" value="Unassembled WGS sequence"/>
</dbReference>